<sequence>MTTKLGGRILSSSKALPLIPCPKRSIGPRDFVEEYQLPSRPGLFQGLVRGKEGEQGTSWPALRKWSKLVRGVETLGGMRNPESERLMVPVEVSRPGRGYMESSSPSNEEGFVRSKRKGSDQGWQRLEMPFGIFLDAFIQREIAWSSSPSSSPPLIGYMAQFDLLSSCESLSKDAPSLPHSKAGPRSDREQWRSNVWIGPEDTFTPIHSDPYENLLVQVVGSKRVHLFPPEAGHLIYLDRGGGGASSLQPNTSIVPTEDPLLLLPPQPSSSSPLDPFPDLQEALALQGSRHAILHPGDVLFIPRGWYHCVRSLSTSVSVNWWFR</sequence>
<dbReference type="Proteomes" id="UP000245626">
    <property type="component" value="Unassembled WGS sequence"/>
</dbReference>
<protein>
    <submittedName>
        <fullName evidence="1">Clavaminate synthase-like protein</fullName>
    </submittedName>
</protein>
<evidence type="ECO:0000313" key="2">
    <source>
        <dbReference type="Proteomes" id="UP000245626"/>
    </source>
</evidence>
<name>A0ACD0NPJ4_9BASI</name>
<organism evidence="1 2">
    <name type="scientific">Violaceomyces palustris</name>
    <dbReference type="NCBI Taxonomy" id="1673888"/>
    <lineage>
        <taxon>Eukaryota</taxon>
        <taxon>Fungi</taxon>
        <taxon>Dikarya</taxon>
        <taxon>Basidiomycota</taxon>
        <taxon>Ustilaginomycotina</taxon>
        <taxon>Ustilaginomycetes</taxon>
        <taxon>Violaceomycetales</taxon>
        <taxon>Violaceomycetaceae</taxon>
        <taxon>Violaceomyces</taxon>
    </lineage>
</organism>
<gene>
    <name evidence="1" type="ORF">IE53DRAFT_390137</name>
</gene>
<evidence type="ECO:0000313" key="1">
    <source>
        <dbReference type="EMBL" id="PWN47722.1"/>
    </source>
</evidence>
<proteinExistence type="predicted"/>
<keyword evidence="2" id="KW-1185">Reference proteome</keyword>
<accession>A0ACD0NPJ4</accession>
<reference evidence="1 2" key="1">
    <citation type="journal article" date="2018" name="Mol. Biol. Evol.">
        <title>Broad Genomic Sampling Reveals a Smut Pathogenic Ancestry of the Fungal Clade Ustilaginomycotina.</title>
        <authorList>
            <person name="Kijpornyongpan T."/>
            <person name="Mondo S.J."/>
            <person name="Barry K."/>
            <person name="Sandor L."/>
            <person name="Lee J."/>
            <person name="Lipzen A."/>
            <person name="Pangilinan J."/>
            <person name="LaButti K."/>
            <person name="Hainaut M."/>
            <person name="Henrissat B."/>
            <person name="Grigoriev I.V."/>
            <person name="Spatafora J.W."/>
            <person name="Aime M.C."/>
        </authorList>
    </citation>
    <scope>NUCLEOTIDE SEQUENCE [LARGE SCALE GENOMIC DNA]</scope>
    <source>
        <strain evidence="1 2">SA 807</strain>
    </source>
</reference>
<dbReference type="EMBL" id="KZ820355">
    <property type="protein sequence ID" value="PWN47722.1"/>
    <property type="molecule type" value="Genomic_DNA"/>
</dbReference>